<dbReference type="OrthoDB" id="1304043at2759"/>
<dbReference type="EMBL" id="WOCE01000003">
    <property type="protein sequence ID" value="KAE9616809.1"/>
    <property type="molecule type" value="Genomic_DNA"/>
</dbReference>
<name>A0A6A5PIY1_LUPAL</name>
<keyword evidence="2" id="KW-1185">Reference proteome</keyword>
<organism evidence="1 2">
    <name type="scientific">Lupinus albus</name>
    <name type="common">White lupine</name>
    <name type="synonym">Lupinus termis</name>
    <dbReference type="NCBI Taxonomy" id="3870"/>
    <lineage>
        <taxon>Eukaryota</taxon>
        <taxon>Viridiplantae</taxon>
        <taxon>Streptophyta</taxon>
        <taxon>Embryophyta</taxon>
        <taxon>Tracheophyta</taxon>
        <taxon>Spermatophyta</taxon>
        <taxon>Magnoliopsida</taxon>
        <taxon>eudicotyledons</taxon>
        <taxon>Gunneridae</taxon>
        <taxon>Pentapetalae</taxon>
        <taxon>rosids</taxon>
        <taxon>fabids</taxon>
        <taxon>Fabales</taxon>
        <taxon>Fabaceae</taxon>
        <taxon>Papilionoideae</taxon>
        <taxon>50 kb inversion clade</taxon>
        <taxon>genistoids sensu lato</taxon>
        <taxon>core genistoids</taxon>
        <taxon>Genisteae</taxon>
        <taxon>Lupinus</taxon>
    </lineage>
</organism>
<gene>
    <name evidence="1" type="ORF">Lalb_Chr03g0028751</name>
</gene>
<dbReference type="AlphaFoldDB" id="A0A6A5PIY1"/>
<evidence type="ECO:0000313" key="1">
    <source>
        <dbReference type="EMBL" id="KAE9616809.1"/>
    </source>
</evidence>
<comment type="caution">
    <text evidence="1">The sequence shown here is derived from an EMBL/GenBank/DDBJ whole genome shotgun (WGS) entry which is preliminary data.</text>
</comment>
<dbReference type="Proteomes" id="UP000447434">
    <property type="component" value="Chromosome 3"/>
</dbReference>
<protein>
    <submittedName>
        <fullName evidence="1">Uncharacterized protein</fullName>
    </submittedName>
</protein>
<evidence type="ECO:0000313" key="2">
    <source>
        <dbReference type="Proteomes" id="UP000447434"/>
    </source>
</evidence>
<accession>A0A6A5PIY1</accession>
<reference evidence="2" key="1">
    <citation type="journal article" date="2020" name="Nat. Commun.">
        <title>Genome sequence of the cluster root forming white lupin.</title>
        <authorList>
            <person name="Hufnagel B."/>
            <person name="Marques A."/>
            <person name="Soriano A."/>
            <person name="Marques L."/>
            <person name="Divol F."/>
            <person name="Doumas P."/>
            <person name="Sallet E."/>
            <person name="Mancinotti D."/>
            <person name="Carrere S."/>
            <person name="Marande W."/>
            <person name="Arribat S."/>
            <person name="Keller J."/>
            <person name="Huneau C."/>
            <person name="Blein T."/>
            <person name="Aime D."/>
            <person name="Laguerre M."/>
            <person name="Taylor J."/>
            <person name="Schubert V."/>
            <person name="Nelson M."/>
            <person name="Geu-Flores F."/>
            <person name="Crespi M."/>
            <person name="Gallardo-Guerrero K."/>
            <person name="Delaux P.-M."/>
            <person name="Salse J."/>
            <person name="Berges H."/>
            <person name="Guyot R."/>
            <person name="Gouzy J."/>
            <person name="Peret B."/>
        </authorList>
    </citation>
    <scope>NUCLEOTIDE SEQUENCE [LARGE SCALE GENOMIC DNA]</scope>
    <source>
        <strain evidence="2">cv. Amiga</strain>
    </source>
</reference>
<sequence>MGNCLRNNKISAQDHENYETTVKSCEKTEVEKIKGSFLSKIEAPLVQKEQAELKKKKKKVRFNIQNDDEGDGNCRSGVMRIKVVMTQQELKRMLDCKKDEQHTSLEQLLSAVKLRGGRISEVCEN</sequence>
<proteinExistence type="predicted"/>